<keyword evidence="2" id="KW-0479">Metal-binding</keyword>
<feature type="region of interest" description="Disordered" evidence="10">
    <location>
        <begin position="1"/>
        <end position="107"/>
    </location>
</feature>
<sequence length="990" mass="108247">MEDPSTSQQANARPPHHHPPPNHFNLTRLQSPRPGYTSSTYKPPPDPLLEPTGSRTEQPPQSSSSFPTSSSSWRGGEDVAAGRVLQRVGRNAVNEDADVAGVGPGEHYSHAWSDGAKEPWDGRLGSCGSSASEFYGKDDYCRYADRVFHERSGSGNNVESERDARDSFDMVFLNDGDKQPGYSRSDSFEVKYETVYVKDANSDCYGNHNVFYNRDTFRQGSVDEASSDGQCGLSDRYLDRVEDPASSQSSSGGRSSQVPHTGLDWRGGEGGDFQGLAPVLKPQLSNGRYPQKLDSFSEAFQPYRRRGILAGPDVDPAGRLGRFEAGRGECVGWTADAAGQGCPYGPSLDSYVPTHSSYPSLPSLPSLPSPPHPSQLMPSVLSPPPTPLPPSSLSPSQVDCWHTFGTSTGHPILREGETVGTIQFFPSHIPSRPCPTGGIWKLPGLPHCYPQQSCDPRAIAEGNLRTNHGDVVHGPSEHHGVLMAPEPSFINCSPLTPSPHTPSFPTPPPLHPSRPLNLSFRPAHPVSFHQRKEGRITSCKPQAQENGTPSTYRGTPFPSMLHCREDGQRRGHYTPRPILNPNRQGSGIYFVVASVSRSPQEMVRGGEVEEQQFLEAPCINIGPDFQAELPTCSPEGEESPCPTEEASSREQLLWKPFAMLEESVAVQCHVEMLRSMCNSSCLPGGGANTELALHCLHHCHGDTMATLEMLLFSLPTATGDYHYSGSDQWTDKERTVFSEGLRTLGKDFSLIQNMVKTKSVRQCVEFYYLGKRLVDLQRRQTDRHREEEAAGAIDQQVASAPQPIRSLLGPEKAVPVTPLSTFFPCKMCGKMFYKIKSRNAHMKIHRQPQEDWSERRLQTQFLAHRLNVPHSLPPNLGSSLLLHQASPQAYPFQSLSLPSNNNDNNNSHPDSVLNSFEVNNNSGCGGGGVAHGSDMRIKNGISTLTAFGNMSETNPHAVSGGDVSDSSAANQRGPPTVQSPVPQSWTLWME</sequence>
<evidence type="ECO:0000259" key="13">
    <source>
        <dbReference type="PROSITE" id="PS51293"/>
    </source>
</evidence>
<dbReference type="EMBL" id="JAOPHQ010006738">
    <property type="protein sequence ID" value="KAK0130552.1"/>
    <property type="molecule type" value="Genomic_DNA"/>
</dbReference>
<evidence type="ECO:0000256" key="3">
    <source>
        <dbReference type="ARBA" id="ARBA00022771"/>
    </source>
</evidence>
<feature type="region of interest" description="Disordered" evidence="10">
    <location>
        <begin position="495"/>
        <end position="558"/>
    </location>
</feature>
<dbReference type="PROSITE" id="PS00028">
    <property type="entry name" value="ZINC_FINGER_C2H2_1"/>
    <property type="match status" value="1"/>
</dbReference>
<comment type="subcellular location">
    <subcellularLocation>
        <location evidence="1">Nucleus</location>
    </subcellularLocation>
</comment>
<dbReference type="PROSITE" id="PS51293">
    <property type="entry name" value="SANT"/>
    <property type="match status" value="1"/>
</dbReference>
<feature type="compositionally biased region" description="Polar residues" evidence="10">
    <location>
        <begin position="976"/>
        <end position="990"/>
    </location>
</feature>
<dbReference type="PROSITE" id="PS51156">
    <property type="entry name" value="ELM2"/>
    <property type="match status" value="1"/>
</dbReference>
<name>A0AA47NN78_MERPO</name>
<evidence type="ECO:0000259" key="12">
    <source>
        <dbReference type="PROSITE" id="PS51156"/>
    </source>
</evidence>
<gene>
    <name evidence="14" type="primary">Trerf1</name>
    <name evidence="14" type="ORF">N1851_035219</name>
</gene>
<dbReference type="FunFam" id="1.10.10.60:FF:000012">
    <property type="entry name" value="Metastasis-associated 1 family, member 3"/>
    <property type="match status" value="1"/>
</dbReference>
<dbReference type="GO" id="GO:0008270">
    <property type="term" value="F:zinc ion binding"/>
    <property type="evidence" value="ECO:0007669"/>
    <property type="project" value="UniProtKB-KW"/>
</dbReference>
<evidence type="ECO:0000313" key="14">
    <source>
        <dbReference type="EMBL" id="KAK0130552.1"/>
    </source>
</evidence>
<feature type="compositionally biased region" description="Low complexity" evidence="10">
    <location>
        <begin position="59"/>
        <end position="72"/>
    </location>
</feature>
<dbReference type="GO" id="GO:0003677">
    <property type="term" value="F:DNA binding"/>
    <property type="evidence" value="ECO:0007669"/>
    <property type="project" value="UniProtKB-KW"/>
</dbReference>
<dbReference type="GO" id="GO:0006357">
    <property type="term" value="P:regulation of transcription by RNA polymerase II"/>
    <property type="evidence" value="ECO:0007669"/>
    <property type="project" value="TreeGrafter"/>
</dbReference>
<reference evidence="14" key="1">
    <citation type="journal article" date="2023" name="Front. Mar. Sci.">
        <title>A new Merluccius polli reference genome to investigate the effects of global change in West African waters.</title>
        <authorList>
            <person name="Mateo J.L."/>
            <person name="Blanco-Fernandez C."/>
            <person name="Garcia-Vazquez E."/>
            <person name="Machado-Schiaffino G."/>
        </authorList>
    </citation>
    <scope>NUCLEOTIDE SEQUENCE</scope>
    <source>
        <strain evidence="14">C29</strain>
        <tissue evidence="14">Fin</tissue>
    </source>
</reference>
<dbReference type="PANTHER" id="PTHR16089">
    <property type="entry name" value="REST COREPRESSOR COREST PROTEIN-RELATED"/>
    <property type="match status" value="1"/>
</dbReference>
<evidence type="ECO:0000313" key="15">
    <source>
        <dbReference type="Proteomes" id="UP001174136"/>
    </source>
</evidence>
<dbReference type="Gene3D" id="1.10.10.60">
    <property type="entry name" value="Homeodomain-like"/>
    <property type="match status" value="1"/>
</dbReference>
<evidence type="ECO:0000259" key="11">
    <source>
        <dbReference type="PROSITE" id="PS50157"/>
    </source>
</evidence>
<keyword evidence="4" id="KW-0862">Zinc</keyword>
<dbReference type="PROSITE" id="PS50157">
    <property type="entry name" value="ZINC_FINGER_C2H2_2"/>
    <property type="match status" value="1"/>
</dbReference>
<feature type="compositionally biased region" description="Polar residues" evidence="10">
    <location>
        <begin position="24"/>
        <end position="41"/>
    </location>
</feature>
<feature type="region of interest" description="Disordered" evidence="10">
    <location>
        <begin position="362"/>
        <end position="394"/>
    </location>
</feature>
<feature type="region of interest" description="Disordered" evidence="10">
    <location>
        <begin position="892"/>
        <end position="916"/>
    </location>
</feature>
<keyword evidence="3 9" id="KW-0863">Zinc-finger</keyword>
<keyword evidence="15" id="KW-1185">Reference proteome</keyword>
<feature type="domain" description="C2H2-type" evidence="11">
    <location>
        <begin position="823"/>
        <end position="850"/>
    </location>
</feature>
<evidence type="ECO:0000256" key="9">
    <source>
        <dbReference type="PROSITE-ProRule" id="PRU00042"/>
    </source>
</evidence>
<evidence type="ECO:0000256" key="8">
    <source>
        <dbReference type="ARBA" id="ARBA00023242"/>
    </source>
</evidence>
<feature type="region of interest" description="Disordered" evidence="10">
    <location>
        <begin position="952"/>
        <end position="990"/>
    </location>
</feature>
<protein>
    <submittedName>
        <fullName evidence="14">Transcriptional-regulating factor 1</fullName>
    </submittedName>
</protein>
<feature type="compositionally biased region" description="Pro residues" evidence="10">
    <location>
        <begin position="381"/>
        <end position="392"/>
    </location>
</feature>
<dbReference type="Proteomes" id="UP001174136">
    <property type="component" value="Unassembled WGS sequence"/>
</dbReference>
<feature type="domain" description="SANT" evidence="13">
    <location>
        <begin position="724"/>
        <end position="775"/>
    </location>
</feature>
<dbReference type="SMART" id="SM01189">
    <property type="entry name" value="ELM2"/>
    <property type="match status" value="1"/>
</dbReference>
<dbReference type="Pfam" id="PF01448">
    <property type="entry name" value="ELM2"/>
    <property type="match status" value="1"/>
</dbReference>
<dbReference type="InterPro" id="IPR001005">
    <property type="entry name" value="SANT/Myb"/>
</dbReference>
<evidence type="ECO:0000256" key="6">
    <source>
        <dbReference type="ARBA" id="ARBA00023125"/>
    </source>
</evidence>
<dbReference type="InterPro" id="IPR000949">
    <property type="entry name" value="ELM2_dom"/>
</dbReference>
<dbReference type="SMART" id="SM00717">
    <property type="entry name" value="SANT"/>
    <property type="match status" value="1"/>
</dbReference>
<feature type="compositionally biased region" description="Polar residues" evidence="10">
    <location>
        <begin position="539"/>
        <end position="553"/>
    </location>
</feature>
<feature type="domain" description="ELM2" evidence="12">
    <location>
        <begin position="617"/>
        <end position="714"/>
    </location>
</feature>
<dbReference type="GO" id="GO:0003714">
    <property type="term" value="F:transcription corepressor activity"/>
    <property type="evidence" value="ECO:0007669"/>
    <property type="project" value="TreeGrafter"/>
</dbReference>
<dbReference type="SUPFAM" id="SSF46689">
    <property type="entry name" value="Homeodomain-like"/>
    <property type="match status" value="1"/>
</dbReference>
<keyword evidence="6" id="KW-0238">DNA-binding</keyword>
<keyword evidence="7" id="KW-0804">Transcription</keyword>
<dbReference type="GO" id="GO:0000118">
    <property type="term" value="C:histone deacetylase complex"/>
    <property type="evidence" value="ECO:0007669"/>
    <property type="project" value="TreeGrafter"/>
</dbReference>
<dbReference type="InterPro" id="IPR009057">
    <property type="entry name" value="Homeodomain-like_sf"/>
</dbReference>
<evidence type="ECO:0000256" key="10">
    <source>
        <dbReference type="SAM" id="MobiDB-lite"/>
    </source>
</evidence>
<dbReference type="GO" id="GO:0005667">
    <property type="term" value="C:transcription regulator complex"/>
    <property type="evidence" value="ECO:0007669"/>
    <property type="project" value="TreeGrafter"/>
</dbReference>
<feature type="region of interest" description="Disordered" evidence="10">
    <location>
        <begin position="241"/>
        <end position="269"/>
    </location>
</feature>
<dbReference type="InterPro" id="IPR051066">
    <property type="entry name" value="Trans_reg/Corepressor"/>
</dbReference>
<keyword evidence="8" id="KW-0539">Nucleus</keyword>
<evidence type="ECO:0000256" key="4">
    <source>
        <dbReference type="ARBA" id="ARBA00022833"/>
    </source>
</evidence>
<feature type="compositionally biased region" description="Polar residues" evidence="10">
    <location>
        <begin position="1"/>
        <end position="11"/>
    </location>
</feature>
<dbReference type="PANTHER" id="PTHR16089:SF43">
    <property type="match status" value="1"/>
</dbReference>
<dbReference type="InterPro" id="IPR013087">
    <property type="entry name" value="Znf_C2H2_type"/>
</dbReference>
<accession>A0AA47NN78</accession>
<feature type="compositionally biased region" description="Low complexity" evidence="10">
    <location>
        <begin position="894"/>
        <end position="911"/>
    </location>
</feature>
<organism evidence="14 15">
    <name type="scientific">Merluccius polli</name>
    <name type="common">Benguela hake</name>
    <name type="synonym">Merluccius cadenati</name>
    <dbReference type="NCBI Taxonomy" id="89951"/>
    <lineage>
        <taxon>Eukaryota</taxon>
        <taxon>Metazoa</taxon>
        <taxon>Chordata</taxon>
        <taxon>Craniata</taxon>
        <taxon>Vertebrata</taxon>
        <taxon>Euteleostomi</taxon>
        <taxon>Actinopterygii</taxon>
        <taxon>Neopterygii</taxon>
        <taxon>Teleostei</taxon>
        <taxon>Neoteleostei</taxon>
        <taxon>Acanthomorphata</taxon>
        <taxon>Zeiogadaria</taxon>
        <taxon>Gadariae</taxon>
        <taxon>Gadiformes</taxon>
        <taxon>Gadoidei</taxon>
        <taxon>Merlucciidae</taxon>
        <taxon>Merluccius</taxon>
    </lineage>
</organism>
<evidence type="ECO:0000256" key="1">
    <source>
        <dbReference type="ARBA" id="ARBA00004123"/>
    </source>
</evidence>
<dbReference type="InterPro" id="IPR017884">
    <property type="entry name" value="SANT_dom"/>
</dbReference>
<evidence type="ECO:0000256" key="5">
    <source>
        <dbReference type="ARBA" id="ARBA00023015"/>
    </source>
</evidence>
<dbReference type="AlphaFoldDB" id="A0AA47NN78"/>
<evidence type="ECO:0000256" key="2">
    <source>
        <dbReference type="ARBA" id="ARBA00022723"/>
    </source>
</evidence>
<comment type="caution">
    <text evidence="14">The sequence shown here is derived from an EMBL/GenBank/DDBJ whole genome shotgun (WGS) entry which is preliminary data.</text>
</comment>
<keyword evidence="5" id="KW-0805">Transcription regulation</keyword>
<feature type="compositionally biased region" description="Low complexity" evidence="10">
    <location>
        <begin position="246"/>
        <end position="257"/>
    </location>
</feature>
<proteinExistence type="predicted"/>
<evidence type="ECO:0000256" key="7">
    <source>
        <dbReference type="ARBA" id="ARBA00023163"/>
    </source>
</evidence>
<feature type="compositionally biased region" description="Pro residues" evidence="10">
    <location>
        <begin position="496"/>
        <end position="512"/>
    </location>
</feature>